<comment type="catalytic activity">
    <reaction evidence="9">
        <text>homogentisate + O2 = 4-maleylacetoacetate + H(+)</text>
        <dbReference type="Rhea" id="RHEA:15449"/>
        <dbReference type="ChEBI" id="CHEBI:15378"/>
        <dbReference type="ChEBI" id="CHEBI:15379"/>
        <dbReference type="ChEBI" id="CHEBI:16169"/>
        <dbReference type="ChEBI" id="CHEBI:17105"/>
        <dbReference type="EC" id="1.13.11.5"/>
    </reaction>
</comment>
<dbReference type="Proteomes" id="UP000009026">
    <property type="component" value="Chromosome"/>
</dbReference>
<gene>
    <name evidence="9" type="primary">hmgA</name>
    <name evidence="16" type="ORF">A176_004248</name>
</gene>
<evidence type="ECO:0000256" key="7">
    <source>
        <dbReference type="ARBA" id="ARBA00023004"/>
    </source>
</evidence>
<feature type="binding site" evidence="12">
    <location>
        <position position="361"/>
    </location>
    <ligand>
        <name>homogentisate</name>
        <dbReference type="ChEBI" id="CHEBI:16169"/>
    </ligand>
</feature>
<feature type="binding site" evidence="9 12">
    <location>
        <position position="382"/>
    </location>
    <ligand>
        <name>homogentisate</name>
        <dbReference type="ChEBI" id="CHEBI:16169"/>
    </ligand>
</feature>
<feature type="region of interest" description="Disordered" evidence="13">
    <location>
        <begin position="1"/>
        <end position="21"/>
    </location>
</feature>
<evidence type="ECO:0000313" key="17">
    <source>
        <dbReference type="Proteomes" id="UP000009026"/>
    </source>
</evidence>
<evidence type="ECO:0000256" key="10">
    <source>
        <dbReference type="NCBIfam" id="TIGR01015"/>
    </source>
</evidence>
<dbReference type="GO" id="GO:0005737">
    <property type="term" value="C:cytoplasm"/>
    <property type="evidence" value="ECO:0007669"/>
    <property type="project" value="TreeGrafter"/>
</dbReference>
<dbReference type="GO" id="GO:0005506">
    <property type="term" value="F:iron ion binding"/>
    <property type="evidence" value="ECO:0007669"/>
    <property type="project" value="UniProtKB-UniRule"/>
</dbReference>
<dbReference type="GO" id="GO:0006572">
    <property type="term" value="P:L-tyrosine catabolic process"/>
    <property type="evidence" value="ECO:0007669"/>
    <property type="project" value="UniProtKB-UniRule"/>
</dbReference>
<comment type="function">
    <text evidence="9">Involved in the catabolism of homogentisate (2,5-dihydroxyphenylacetate or 2,5-OH-PhAc), a central intermediate in the degradation of phenylalanine and tyrosine. Catalyzes the oxidative ring cleavage of the aromatic ring of homogentisate to yield maleylacetoacetate.</text>
</comment>
<dbReference type="KEGG" id="mym:A176_004248"/>
<dbReference type="EC" id="1.13.11.5" evidence="9 10"/>
<dbReference type="Pfam" id="PF20510">
    <property type="entry name" value="HgmA_N"/>
    <property type="match status" value="1"/>
</dbReference>
<dbReference type="OrthoDB" id="9811253at2"/>
<dbReference type="FunFam" id="2.60.120.10:FF:000034">
    <property type="entry name" value="Homogentisate 1,2-dioxygenase"/>
    <property type="match status" value="1"/>
</dbReference>
<feature type="binding site" evidence="9">
    <location>
        <position position="400"/>
    </location>
    <ligand>
        <name>Fe cation</name>
        <dbReference type="ChEBI" id="CHEBI:24875"/>
    </ligand>
</feature>
<keyword evidence="4 9" id="KW-0828">Tyrosine catabolism</keyword>
<dbReference type="InterPro" id="IPR011051">
    <property type="entry name" value="RmlC_Cupin_sf"/>
</dbReference>
<organism evidence="16 17">
    <name type="scientific">Pseudomyxococcus hansupus</name>
    <dbReference type="NCBI Taxonomy" id="1297742"/>
    <lineage>
        <taxon>Bacteria</taxon>
        <taxon>Pseudomonadati</taxon>
        <taxon>Myxococcota</taxon>
        <taxon>Myxococcia</taxon>
        <taxon>Myxococcales</taxon>
        <taxon>Cystobacterineae</taxon>
        <taxon>Myxococcaceae</taxon>
        <taxon>Pseudomyxococcus</taxon>
    </lineage>
</organism>
<dbReference type="PANTHER" id="PTHR11056:SF0">
    <property type="entry name" value="HOMOGENTISATE 1,2-DIOXYGENASE"/>
    <property type="match status" value="1"/>
</dbReference>
<evidence type="ECO:0000256" key="6">
    <source>
        <dbReference type="ARBA" id="ARBA00023002"/>
    </source>
</evidence>
<dbReference type="Pfam" id="PF04209">
    <property type="entry name" value="HgmA_C"/>
    <property type="match status" value="1"/>
</dbReference>
<evidence type="ECO:0000256" key="12">
    <source>
        <dbReference type="PIRSR" id="PIRSR605708-2"/>
    </source>
</evidence>
<evidence type="ECO:0000256" key="4">
    <source>
        <dbReference type="ARBA" id="ARBA00022878"/>
    </source>
</evidence>
<evidence type="ECO:0000256" key="2">
    <source>
        <dbReference type="ARBA" id="ARBA00007757"/>
    </source>
</evidence>
<evidence type="ECO:0000256" key="13">
    <source>
        <dbReference type="SAM" id="MobiDB-lite"/>
    </source>
</evidence>
<dbReference type="PATRIC" id="fig|1297742.4.peg.4290"/>
<dbReference type="eggNOG" id="COG3508">
    <property type="taxonomic scope" value="Bacteria"/>
</dbReference>
<dbReference type="InterPro" id="IPR046452">
    <property type="entry name" value="HgmA_N"/>
</dbReference>
<evidence type="ECO:0000313" key="16">
    <source>
        <dbReference type="EMBL" id="AKQ67336.1"/>
    </source>
</evidence>
<dbReference type="UniPathway" id="UPA00139">
    <property type="reaction ID" value="UER00339"/>
</dbReference>
<accession>A0A0H4WVA2</accession>
<comment type="pathway">
    <text evidence="9">Amino-acid degradation; L-phenylalanine degradation; acetoacetate and fumarate from L-phenylalanine: step 4/6.</text>
</comment>
<evidence type="ECO:0000256" key="3">
    <source>
        <dbReference type="ARBA" id="ARBA00022723"/>
    </source>
</evidence>
<keyword evidence="3 9" id="KW-0479">Metal-binding</keyword>
<name>A0A0H4WVA2_9BACT</name>
<dbReference type="PANTHER" id="PTHR11056">
    <property type="entry name" value="HOMOGENTISATE 1,2-DIOXYGENASE"/>
    <property type="match status" value="1"/>
</dbReference>
<keyword evidence="6 9" id="KW-0560">Oxidoreductase</keyword>
<comment type="caution">
    <text evidence="9">Lacks conserved residue(s) required for the propagation of feature annotation.</text>
</comment>
<dbReference type="NCBIfam" id="TIGR01015">
    <property type="entry name" value="hmgA"/>
    <property type="match status" value="1"/>
</dbReference>
<dbReference type="SUPFAM" id="SSF51182">
    <property type="entry name" value="RmlC-like cupins"/>
    <property type="match status" value="1"/>
</dbReference>
<sequence>MTTQSHSEVSPESALKTAPGAYLSGFGNEFATEAVPGALPQGQNSPQRTPYGLYAEQLSGSAFTAPRRENLRSWLYRLRPSAAHSAFQPLPQGPLRSGPFDEVPVSPNRLRWDPRPAPSTPTDFVDGLVTYAGNGDAGTGAGISIHLYGANRSMVDRVFFDADGELLLVPQAGRLRLVTELGLLELAPGEIGVVPRGVRFRVELPEGQAAGYVCENHGAHFRLPDLGPIGANGLANPRDFLTPVAAFEDVDRPTEVVQKFQGRLWAARYAHSPLDVVAWHGNLAPYKYELSRFNTVNTVSFDHPDPSIFTVLTSPSEVPGTANCDFVIFPPRWMVAEHTFRPPWFHRNVMSEFMGLVHGVYDAKAGGFAPGGASLHNCMSGHGPDKASYEQAVQADLKPHKIKDTLAFMFESRWVIRPTRLAMESPALQPDYDACWSGFQKAKLP</sequence>
<evidence type="ECO:0000256" key="1">
    <source>
        <dbReference type="ARBA" id="ARBA00001962"/>
    </source>
</evidence>
<dbReference type="HAMAP" id="MF_00334">
    <property type="entry name" value="Homogentis_dioxygen"/>
    <property type="match status" value="1"/>
</dbReference>
<feature type="domain" description="Homogentisate 1,2-dioxygenase N-terminal" evidence="15">
    <location>
        <begin position="21"/>
        <end position="290"/>
    </location>
</feature>
<feature type="binding site" evidence="12">
    <location>
        <position position="346"/>
    </location>
    <ligand>
        <name>homogentisate</name>
        <dbReference type="ChEBI" id="CHEBI:16169"/>
    </ligand>
</feature>
<keyword evidence="8 9" id="KW-0585">Phenylalanine catabolism</keyword>
<dbReference type="CDD" id="cd07000">
    <property type="entry name" value="cupin_HGO_N"/>
    <property type="match status" value="1"/>
</dbReference>
<dbReference type="RefSeq" id="WP_002634930.1">
    <property type="nucleotide sequence ID" value="NZ_CP012109.1"/>
</dbReference>
<evidence type="ECO:0000259" key="14">
    <source>
        <dbReference type="Pfam" id="PF04209"/>
    </source>
</evidence>
<dbReference type="InterPro" id="IPR014710">
    <property type="entry name" value="RmlC-like_jellyroll"/>
</dbReference>
<dbReference type="InterPro" id="IPR005708">
    <property type="entry name" value="Homogentis_dOase"/>
</dbReference>
<reference evidence="16 17" key="1">
    <citation type="journal article" date="2016" name="PLoS ONE">
        <title>Complete Genome Sequence and Comparative Genomics of a Novel Myxobacterium Myxococcus hansupus.</title>
        <authorList>
            <person name="Sharma G."/>
            <person name="Narwani T."/>
            <person name="Subramanian S."/>
        </authorList>
    </citation>
    <scope>NUCLEOTIDE SEQUENCE [LARGE SCALE GENOMIC DNA]</scope>
    <source>
        <strain evidence="17">mixupus</strain>
    </source>
</reference>
<feature type="binding site" evidence="12">
    <location>
        <position position="352"/>
    </location>
    <ligand>
        <name>Fe cation</name>
        <dbReference type="ChEBI" id="CHEBI:24875"/>
    </ligand>
</feature>
<dbReference type="InterPro" id="IPR022950">
    <property type="entry name" value="Homogentis_dOase_bac"/>
</dbReference>
<comment type="similarity">
    <text evidence="2 9">Belongs to the homogentisate dioxygenase family.</text>
</comment>
<feature type="domain" description="Homogentisate 1,2-dioxygenase C-terminal" evidence="14">
    <location>
        <begin position="291"/>
        <end position="441"/>
    </location>
</feature>
<dbReference type="STRING" id="1297742.A176_004248"/>
<keyword evidence="5 9" id="KW-0223">Dioxygenase</keyword>
<evidence type="ECO:0000256" key="5">
    <source>
        <dbReference type="ARBA" id="ARBA00022964"/>
    </source>
</evidence>
<dbReference type="GO" id="GO:0006559">
    <property type="term" value="P:L-phenylalanine catabolic process"/>
    <property type="evidence" value="ECO:0007669"/>
    <property type="project" value="UniProtKB-UniRule"/>
</dbReference>
<keyword evidence="7 9" id="KW-0408">Iron</keyword>
<dbReference type="Gene3D" id="2.60.120.10">
    <property type="entry name" value="Jelly Rolls"/>
    <property type="match status" value="1"/>
</dbReference>
<evidence type="ECO:0000259" key="15">
    <source>
        <dbReference type="Pfam" id="PF20510"/>
    </source>
</evidence>
<feature type="binding site" evidence="12">
    <location>
        <position position="382"/>
    </location>
    <ligand>
        <name>Fe cation</name>
        <dbReference type="ChEBI" id="CHEBI:24875"/>
    </ligand>
</feature>
<dbReference type="EMBL" id="CP012109">
    <property type="protein sequence ID" value="AKQ67336.1"/>
    <property type="molecule type" value="Genomic_DNA"/>
</dbReference>
<evidence type="ECO:0000256" key="9">
    <source>
        <dbReference type="HAMAP-Rule" id="MF_00334"/>
    </source>
</evidence>
<proteinExistence type="inferred from homology"/>
<dbReference type="InterPro" id="IPR046451">
    <property type="entry name" value="HgmA_C"/>
</dbReference>
<protein>
    <recommendedName>
        <fullName evidence="9 10">Homogentisate 1,2-dioxygenase</fullName>
        <shortName evidence="9">HGDO</shortName>
        <ecNumber evidence="9 10">1.13.11.5</ecNumber>
    </recommendedName>
    <alternativeName>
        <fullName evidence="9">Homogentisate oxygenase</fullName>
    </alternativeName>
    <alternativeName>
        <fullName evidence="9">Homogentisic acid oxidase</fullName>
    </alternativeName>
    <alternativeName>
        <fullName evidence="9">Homogentisicase</fullName>
    </alternativeName>
</protein>
<keyword evidence="17" id="KW-1185">Reference proteome</keyword>
<evidence type="ECO:0000256" key="11">
    <source>
        <dbReference type="PIRSR" id="PIRSR605708-1"/>
    </source>
</evidence>
<feature type="compositionally biased region" description="Polar residues" evidence="13">
    <location>
        <begin position="1"/>
        <end position="10"/>
    </location>
</feature>
<comment type="cofactor">
    <cofactor evidence="1 9 12">
        <name>Fe cation</name>
        <dbReference type="ChEBI" id="CHEBI:24875"/>
    </cofactor>
</comment>
<evidence type="ECO:0000256" key="8">
    <source>
        <dbReference type="ARBA" id="ARBA00023232"/>
    </source>
</evidence>
<dbReference type="AlphaFoldDB" id="A0A0H4WVA2"/>
<feature type="active site" description="Proton acceptor" evidence="9 11">
    <location>
        <position position="303"/>
    </location>
</feature>
<dbReference type="GO" id="GO:0004411">
    <property type="term" value="F:homogentisate 1,2-dioxygenase activity"/>
    <property type="evidence" value="ECO:0007669"/>
    <property type="project" value="UniProtKB-UniRule"/>
</dbReference>
<comment type="subunit">
    <text evidence="9">Hexamer; dimer of trimers.</text>
</comment>